<protein>
    <submittedName>
        <fullName evidence="1">Uncharacterized protein</fullName>
    </submittedName>
</protein>
<dbReference type="Proteomes" id="UP001341281">
    <property type="component" value="Chromosome 10"/>
</dbReference>
<name>A0AAQ3XHK4_PASNO</name>
<evidence type="ECO:0000313" key="2">
    <source>
        <dbReference type="Proteomes" id="UP001341281"/>
    </source>
</evidence>
<gene>
    <name evidence="1" type="ORF">U9M48_044500</name>
</gene>
<dbReference type="AlphaFoldDB" id="A0AAQ3XHK4"/>
<evidence type="ECO:0000313" key="1">
    <source>
        <dbReference type="EMBL" id="WVZ99163.1"/>
    </source>
</evidence>
<keyword evidence="2" id="KW-1185">Reference proteome</keyword>
<proteinExistence type="predicted"/>
<organism evidence="1 2">
    <name type="scientific">Paspalum notatum var. saurae</name>
    <dbReference type="NCBI Taxonomy" id="547442"/>
    <lineage>
        <taxon>Eukaryota</taxon>
        <taxon>Viridiplantae</taxon>
        <taxon>Streptophyta</taxon>
        <taxon>Embryophyta</taxon>
        <taxon>Tracheophyta</taxon>
        <taxon>Spermatophyta</taxon>
        <taxon>Magnoliopsida</taxon>
        <taxon>Liliopsida</taxon>
        <taxon>Poales</taxon>
        <taxon>Poaceae</taxon>
        <taxon>PACMAD clade</taxon>
        <taxon>Panicoideae</taxon>
        <taxon>Andropogonodae</taxon>
        <taxon>Paspaleae</taxon>
        <taxon>Paspalinae</taxon>
        <taxon>Paspalum</taxon>
    </lineage>
</organism>
<dbReference type="EMBL" id="CP144754">
    <property type="protein sequence ID" value="WVZ99163.1"/>
    <property type="molecule type" value="Genomic_DNA"/>
</dbReference>
<reference evidence="1 2" key="1">
    <citation type="submission" date="2024-02" db="EMBL/GenBank/DDBJ databases">
        <title>High-quality chromosome-scale genome assembly of Pensacola bahiagrass (Paspalum notatum Flugge var. saurae).</title>
        <authorList>
            <person name="Vega J.M."/>
            <person name="Podio M."/>
            <person name="Orjuela J."/>
            <person name="Siena L.A."/>
            <person name="Pessino S.C."/>
            <person name="Combes M.C."/>
            <person name="Mariac C."/>
            <person name="Albertini E."/>
            <person name="Pupilli F."/>
            <person name="Ortiz J.P.A."/>
            <person name="Leblanc O."/>
        </authorList>
    </citation>
    <scope>NUCLEOTIDE SEQUENCE [LARGE SCALE GENOMIC DNA]</scope>
    <source>
        <strain evidence="1">R1</strain>
        <tissue evidence="1">Leaf</tissue>
    </source>
</reference>
<sequence length="183" mass="20258">MATTAAMSSSLANSAAAGTVRSRSLWRHDTAAAGTLRLPRVRRGVKLSMCCAPAPPSDTDPKWWRMPLSPEDLVEPTEQGLEELEAIWNALVQDPLQPILTALQEIKATKGDLFRCRWFHPGIVSAPLLLLAGFHQFYKTAPRLCLDIALGYICYKLSVLASELKRNGRSNILCARMQHGEFK</sequence>
<accession>A0AAQ3XHK4</accession>